<organism evidence="3 4">
    <name type="scientific">Ladona fulva</name>
    <name type="common">Scarce chaser dragonfly</name>
    <name type="synonym">Libellula fulva</name>
    <dbReference type="NCBI Taxonomy" id="123851"/>
    <lineage>
        <taxon>Eukaryota</taxon>
        <taxon>Metazoa</taxon>
        <taxon>Ecdysozoa</taxon>
        <taxon>Arthropoda</taxon>
        <taxon>Hexapoda</taxon>
        <taxon>Insecta</taxon>
        <taxon>Pterygota</taxon>
        <taxon>Palaeoptera</taxon>
        <taxon>Odonata</taxon>
        <taxon>Epiprocta</taxon>
        <taxon>Anisoptera</taxon>
        <taxon>Libelluloidea</taxon>
        <taxon>Libellulidae</taxon>
        <taxon>Ladona</taxon>
    </lineage>
</organism>
<evidence type="ECO:0000259" key="2">
    <source>
        <dbReference type="Pfam" id="PF19303"/>
    </source>
</evidence>
<dbReference type="PANTHER" id="PTHR45765:SF1">
    <property type="entry name" value="METHIONINE--TRNA LIGASE, CYTOPLASMIC"/>
    <property type="match status" value="1"/>
</dbReference>
<reference evidence="3" key="2">
    <citation type="submission" date="2017-10" db="EMBL/GenBank/DDBJ databases">
        <title>Ladona fulva Genome sequencing and assembly.</title>
        <authorList>
            <person name="Murali S."/>
            <person name="Richards S."/>
            <person name="Bandaranaike D."/>
            <person name="Bellair M."/>
            <person name="Blankenburg K."/>
            <person name="Chao H."/>
            <person name="Dinh H."/>
            <person name="Doddapaneni H."/>
            <person name="Dugan-Rocha S."/>
            <person name="Elkadiri S."/>
            <person name="Gnanaolivu R."/>
            <person name="Hernandez B."/>
            <person name="Skinner E."/>
            <person name="Javaid M."/>
            <person name="Lee S."/>
            <person name="Li M."/>
            <person name="Ming W."/>
            <person name="Munidasa M."/>
            <person name="Muniz J."/>
            <person name="Nguyen L."/>
            <person name="Hughes D."/>
            <person name="Osuji N."/>
            <person name="Pu L.-L."/>
            <person name="Puazo M."/>
            <person name="Qu C."/>
            <person name="Quiroz J."/>
            <person name="Raj R."/>
            <person name="Weissenberger G."/>
            <person name="Xin Y."/>
            <person name="Zou X."/>
            <person name="Han Y."/>
            <person name="Worley K."/>
            <person name="Muzny D."/>
            <person name="Gibbs R."/>
        </authorList>
    </citation>
    <scope>NUCLEOTIDE SEQUENCE</scope>
    <source>
        <strain evidence="3">Sampled in the wild</strain>
    </source>
</reference>
<dbReference type="GO" id="GO:0005524">
    <property type="term" value="F:ATP binding"/>
    <property type="evidence" value="ECO:0007669"/>
    <property type="project" value="InterPro"/>
</dbReference>
<comment type="caution">
    <text evidence="3">The sequence shown here is derived from an EMBL/GenBank/DDBJ whole genome shotgun (WGS) entry which is preliminary data.</text>
</comment>
<accession>A0A8K0JYC1</accession>
<feature type="region of interest" description="Disordered" evidence="1">
    <location>
        <begin position="61"/>
        <end position="112"/>
    </location>
</feature>
<evidence type="ECO:0000256" key="1">
    <source>
        <dbReference type="SAM" id="MobiDB-lite"/>
    </source>
</evidence>
<sequence>MLLYPYMPDTAKKLHKQLNVPAGAFVIPNHFYCLLPPGHKIGKPCPLFTKMEASHMEELRVRFSGNQKSRSPEADTSSNSSKAKESSPVNTSASTGASSEEILKLQHDIEAQ</sequence>
<dbReference type="InterPro" id="IPR009080">
    <property type="entry name" value="tRNAsynth_Ia_anticodon-bd"/>
</dbReference>
<evidence type="ECO:0000313" key="4">
    <source>
        <dbReference type="Proteomes" id="UP000792457"/>
    </source>
</evidence>
<dbReference type="GO" id="GO:0006431">
    <property type="term" value="P:methionyl-tRNA aminoacylation"/>
    <property type="evidence" value="ECO:0007669"/>
    <property type="project" value="TreeGrafter"/>
</dbReference>
<feature type="compositionally biased region" description="Basic and acidic residues" evidence="1">
    <location>
        <begin position="101"/>
        <end position="112"/>
    </location>
</feature>
<dbReference type="Proteomes" id="UP000792457">
    <property type="component" value="Unassembled WGS sequence"/>
</dbReference>
<dbReference type="InterPro" id="IPR023458">
    <property type="entry name" value="Met-tRNA_ligase_1"/>
</dbReference>
<name>A0A8K0JYC1_LADFU</name>
<dbReference type="Pfam" id="PF19303">
    <property type="entry name" value="Anticodon_3"/>
    <property type="match status" value="1"/>
</dbReference>
<dbReference type="EMBL" id="KZ308192">
    <property type="protein sequence ID" value="KAG8224354.1"/>
    <property type="molecule type" value="Genomic_DNA"/>
</dbReference>
<proteinExistence type="predicted"/>
<dbReference type="OrthoDB" id="5844513at2759"/>
<evidence type="ECO:0000313" key="3">
    <source>
        <dbReference type="EMBL" id="KAG8224354.1"/>
    </source>
</evidence>
<feature type="compositionally biased region" description="Polar residues" evidence="1">
    <location>
        <begin position="88"/>
        <end position="98"/>
    </location>
</feature>
<keyword evidence="4" id="KW-1185">Reference proteome</keyword>
<reference evidence="3" key="1">
    <citation type="submission" date="2013-04" db="EMBL/GenBank/DDBJ databases">
        <authorList>
            <person name="Qu J."/>
            <person name="Murali S.C."/>
            <person name="Bandaranaike D."/>
            <person name="Bellair M."/>
            <person name="Blankenburg K."/>
            <person name="Chao H."/>
            <person name="Dinh H."/>
            <person name="Doddapaneni H."/>
            <person name="Downs B."/>
            <person name="Dugan-Rocha S."/>
            <person name="Elkadiri S."/>
            <person name="Gnanaolivu R.D."/>
            <person name="Hernandez B."/>
            <person name="Javaid M."/>
            <person name="Jayaseelan J.C."/>
            <person name="Lee S."/>
            <person name="Li M."/>
            <person name="Ming W."/>
            <person name="Munidasa M."/>
            <person name="Muniz J."/>
            <person name="Nguyen L."/>
            <person name="Ongeri F."/>
            <person name="Osuji N."/>
            <person name="Pu L.-L."/>
            <person name="Puazo M."/>
            <person name="Qu C."/>
            <person name="Quiroz J."/>
            <person name="Raj R."/>
            <person name="Weissenberger G."/>
            <person name="Xin Y."/>
            <person name="Zou X."/>
            <person name="Han Y."/>
            <person name="Richards S."/>
            <person name="Worley K."/>
            <person name="Muzny D."/>
            <person name="Gibbs R."/>
        </authorList>
    </citation>
    <scope>NUCLEOTIDE SEQUENCE</scope>
    <source>
        <strain evidence="3">Sampled in the wild</strain>
    </source>
</reference>
<dbReference type="GO" id="GO:0004825">
    <property type="term" value="F:methionine-tRNA ligase activity"/>
    <property type="evidence" value="ECO:0007669"/>
    <property type="project" value="InterPro"/>
</dbReference>
<dbReference type="InterPro" id="IPR041872">
    <property type="entry name" value="Anticodon_Met"/>
</dbReference>
<dbReference type="PANTHER" id="PTHR45765">
    <property type="entry name" value="METHIONINE--TRNA LIGASE"/>
    <property type="match status" value="1"/>
</dbReference>
<dbReference type="GO" id="GO:0017101">
    <property type="term" value="C:aminoacyl-tRNA synthetase multienzyme complex"/>
    <property type="evidence" value="ECO:0007669"/>
    <property type="project" value="TreeGrafter"/>
</dbReference>
<gene>
    <name evidence="3" type="ORF">J437_LFUL004310</name>
</gene>
<feature type="domain" description="Methionyl-tRNA synthetase anticodon-binding" evidence="2">
    <location>
        <begin position="3"/>
        <end position="67"/>
    </location>
</feature>
<dbReference type="Gene3D" id="1.10.730.10">
    <property type="entry name" value="Isoleucyl-tRNA Synthetase, Domain 1"/>
    <property type="match status" value="1"/>
</dbReference>
<dbReference type="AlphaFoldDB" id="A0A8K0JYC1"/>
<protein>
    <recommendedName>
        <fullName evidence="2">Methionyl-tRNA synthetase anticodon-binding domain-containing protein</fullName>
    </recommendedName>
</protein>
<dbReference type="GO" id="GO:0005829">
    <property type="term" value="C:cytosol"/>
    <property type="evidence" value="ECO:0007669"/>
    <property type="project" value="TreeGrafter"/>
</dbReference>
<feature type="non-terminal residue" evidence="3">
    <location>
        <position position="1"/>
    </location>
</feature>
<dbReference type="SUPFAM" id="SSF47323">
    <property type="entry name" value="Anticodon-binding domain of a subclass of class I aminoacyl-tRNA synthetases"/>
    <property type="match status" value="1"/>
</dbReference>